<organism evidence="1 2">
    <name type="scientific">Streptomyces europaeiscabiei</name>
    <dbReference type="NCBI Taxonomy" id="146819"/>
    <lineage>
        <taxon>Bacteria</taxon>
        <taxon>Bacillati</taxon>
        <taxon>Actinomycetota</taxon>
        <taxon>Actinomycetes</taxon>
        <taxon>Kitasatosporales</taxon>
        <taxon>Streptomycetaceae</taxon>
        <taxon>Streptomyces</taxon>
    </lineage>
</organism>
<dbReference type="AlphaFoldDB" id="A0AAJ2URV3"/>
<proteinExistence type="predicted"/>
<accession>A0AAJ2URV3</accession>
<dbReference type="SUPFAM" id="SSF53383">
    <property type="entry name" value="PLP-dependent transferases"/>
    <property type="match status" value="1"/>
</dbReference>
<dbReference type="Pfam" id="PF01041">
    <property type="entry name" value="DegT_DnrJ_EryC1"/>
    <property type="match status" value="1"/>
</dbReference>
<keyword evidence="1" id="KW-0808">Transferase</keyword>
<dbReference type="Gene3D" id="3.40.640.10">
    <property type="entry name" value="Type I PLP-dependent aspartate aminotransferase-like (Major domain)"/>
    <property type="match status" value="1"/>
</dbReference>
<evidence type="ECO:0000313" key="1">
    <source>
        <dbReference type="EMBL" id="MDX3136815.1"/>
    </source>
</evidence>
<sequence>MELFDTATVLTRVLTSGVVMSIEKSDRELPGLERLLTKKTRRSKAVLLNSRTGAIHAALAGQGIGHGDSVALAEPDAETAAFLAWLGVHVTTYDGPPAYDHIALDPANADRLGELAAGATAPALVVDLTGLGFGPAAAVLTDDPRLWARAERLKIFGAHDLRTMWTQEEADAGLVPGVQFNYRLSPLVAACVRMALTQAAQTQAAQTQAAPHRPAVTSGATQS</sequence>
<protein>
    <submittedName>
        <fullName evidence="1">DegT/DnrJ/EryC1/StrS family aminotransferase</fullName>
    </submittedName>
</protein>
<dbReference type="EMBL" id="JARAWN010000680">
    <property type="protein sequence ID" value="MDX3136815.1"/>
    <property type="molecule type" value="Genomic_DNA"/>
</dbReference>
<gene>
    <name evidence="1" type="ORF">PV367_45100</name>
</gene>
<dbReference type="RefSeq" id="WP_319700025.1">
    <property type="nucleotide sequence ID" value="NZ_JARAWN010000680.1"/>
</dbReference>
<dbReference type="GO" id="GO:0008483">
    <property type="term" value="F:transaminase activity"/>
    <property type="evidence" value="ECO:0007669"/>
    <property type="project" value="UniProtKB-KW"/>
</dbReference>
<keyword evidence="1" id="KW-0032">Aminotransferase</keyword>
<dbReference type="InterPro" id="IPR015421">
    <property type="entry name" value="PyrdxlP-dep_Trfase_major"/>
</dbReference>
<evidence type="ECO:0000313" key="2">
    <source>
        <dbReference type="Proteomes" id="UP001273589"/>
    </source>
</evidence>
<reference evidence="1" key="1">
    <citation type="journal article" date="2023" name="Microb. Genom.">
        <title>Mesoterricola silvestris gen. nov., sp. nov., Mesoterricola sediminis sp. nov., Geothrix oryzae sp. nov., Geothrix edaphica sp. nov., Geothrix rubra sp. nov., and Geothrix limicola sp. nov., six novel members of Acidobacteriota isolated from soils.</title>
        <authorList>
            <person name="Weisberg A.J."/>
            <person name="Pearce E."/>
            <person name="Kramer C.G."/>
            <person name="Chang J.H."/>
            <person name="Clarke C.R."/>
        </authorList>
    </citation>
    <scope>NUCLEOTIDE SEQUENCE</scope>
    <source>
        <strain evidence="1">ND06-05F</strain>
    </source>
</reference>
<dbReference type="InterPro" id="IPR000653">
    <property type="entry name" value="DegT/StrS_aminotransferase"/>
</dbReference>
<dbReference type="InterPro" id="IPR015424">
    <property type="entry name" value="PyrdxlP-dep_Trfase"/>
</dbReference>
<name>A0AAJ2URV3_9ACTN</name>
<dbReference type="Proteomes" id="UP001273589">
    <property type="component" value="Unassembled WGS sequence"/>
</dbReference>
<comment type="caution">
    <text evidence="1">The sequence shown here is derived from an EMBL/GenBank/DDBJ whole genome shotgun (WGS) entry which is preliminary data.</text>
</comment>